<organism evidence="2 3">
    <name type="scientific">Palleronia caenipelagi</name>
    <dbReference type="NCBI Taxonomy" id="2489174"/>
    <lineage>
        <taxon>Bacteria</taxon>
        <taxon>Pseudomonadati</taxon>
        <taxon>Pseudomonadota</taxon>
        <taxon>Alphaproteobacteria</taxon>
        <taxon>Rhodobacterales</taxon>
        <taxon>Roseobacteraceae</taxon>
        <taxon>Palleronia</taxon>
    </lineage>
</organism>
<reference evidence="2 3" key="1">
    <citation type="submission" date="2019-06" db="EMBL/GenBank/DDBJ databases">
        <title>Paenimaribius caenipelagi gen. nov., sp. nov., isolated from a tidal flat.</title>
        <authorList>
            <person name="Yoon J.-H."/>
        </authorList>
    </citation>
    <scope>NUCLEOTIDE SEQUENCE [LARGE SCALE GENOMIC DNA]</scope>
    <source>
        <strain evidence="2 3">JBTF-M29</strain>
    </source>
</reference>
<sequence>MHCEAGCTIRHRRGRASLTDDSETSMTDQIAETVGTEPDGETIRLLHPLHQSSSAGLRATTSLGSAFWAIGREVLSETKDHVRNIVQAKSIRQVAELHAAYLQHRLEMSATYTKEMFDLAGLHASEIAAPIRQMTSREKTD</sequence>
<dbReference type="AlphaFoldDB" id="A0A547Q2V9"/>
<comment type="caution">
    <text evidence="2">The sequence shown here is derived from an EMBL/GenBank/DDBJ whole genome shotgun (WGS) entry which is preliminary data.</text>
</comment>
<dbReference type="Pfam" id="PF09361">
    <property type="entry name" value="Phasin_2"/>
    <property type="match status" value="1"/>
</dbReference>
<evidence type="ECO:0000313" key="2">
    <source>
        <dbReference type="EMBL" id="TRD20699.1"/>
    </source>
</evidence>
<accession>A0A547Q2V9</accession>
<dbReference type="OrthoDB" id="9924584at2"/>
<evidence type="ECO:0000313" key="3">
    <source>
        <dbReference type="Proteomes" id="UP000318590"/>
    </source>
</evidence>
<evidence type="ECO:0000259" key="1">
    <source>
        <dbReference type="Pfam" id="PF09361"/>
    </source>
</evidence>
<gene>
    <name evidence="2" type="ORF">FEV53_09645</name>
</gene>
<proteinExistence type="predicted"/>
<name>A0A547Q2V9_9RHOB</name>
<protein>
    <recommendedName>
        <fullName evidence="1">Phasin domain-containing protein</fullName>
    </recommendedName>
</protein>
<dbReference type="EMBL" id="VFSV01000013">
    <property type="protein sequence ID" value="TRD20699.1"/>
    <property type="molecule type" value="Genomic_DNA"/>
</dbReference>
<keyword evidence="3" id="KW-1185">Reference proteome</keyword>
<dbReference type="Proteomes" id="UP000318590">
    <property type="component" value="Unassembled WGS sequence"/>
</dbReference>
<dbReference type="InterPro" id="IPR018968">
    <property type="entry name" value="Phasin"/>
</dbReference>
<feature type="domain" description="Phasin" evidence="1">
    <location>
        <begin position="47"/>
        <end position="132"/>
    </location>
</feature>